<reference evidence="1 2" key="1">
    <citation type="submission" date="2020-06" db="EMBL/GenBank/DDBJ databases">
        <title>Crossreactivity between MHC class I-restricted antigens from cancer cells and an enterococcal bacteriophage.</title>
        <authorList>
            <person name="Fluckiger A."/>
            <person name="Daillere R."/>
            <person name="Sassi M."/>
            <person name="Cattoir V."/>
            <person name="Kroemer G."/>
            <person name="Zitvogel L."/>
        </authorList>
    </citation>
    <scope>NUCLEOTIDE SEQUENCE [LARGE SCALE GENOMIC DNA]</scope>
    <source>
        <strain evidence="1 2">EG4</strain>
    </source>
</reference>
<dbReference type="RefSeq" id="WP_176333346.1">
    <property type="nucleotide sequence ID" value="NZ_CAJSZC010000006.1"/>
</dbReference>
<sequence>MNRNLRIKVDLFITSLTSINLHHFYLETIQAGIQEPIESFVDYLFTLVEYGELILKYELRCPEYDCGCKIIFDNYDEIPFNEYIDDYKGHEIFVEKDNVVPYFKIPNELKLNREEAIAEKKDEDRITKEILTCDAVLNQDAIPHGSIAEIEMKWPGVIFYIQNIEGDVMMSESGVTKQVASGNQGNVNQNIGDNARNIITQNIDDHSYLFSEAKQGISSSNLKEDEKKDAIVMIETAEESYKSGSKDRVKTLLKMLPDVIKTIPAVISLIQHFV</sequence>
<dbReference type="PROSITE" id="PS50007">
    <property type="entry name" value="PIPLC_X_DOMAIN"/>
    <property type="match status" value="1"/>
</dbReference>
<gene>
    <name evidence="1" type="ORF">HWH42_10620</name>
</gene>
<name>A0ABD4HNS8_ENTGA</name>
<dbReference type="EMBL" id="JABXJK010000059">
    <property type="protein sequence ID" value="MBA0973027.1"/>
    <property type="molecule type" value="Genomic_DNA"/>
</dbReference>
<organism evidence="1 2">
    <name type="scientific">Enterococcus gallinarum</name>
    <dbReference type="NCBI Taxonomy" id="1353"/>
    <lineage>
        <taxon>Bacteria</taxon>
        <taxon>Bacillati</taxon>
        <taxon>Bacillota</taxon>
        <taxon>Bacilli</taxon>
        <taxon>Lactobacillales</taxon>
        <taxon>Enterococcaceae</taxon>
        <taxon>Enterococcus</taxon>
    </lineage>
</organism>
<protein>
    <submittedName>
        <fullName evidence="1">Uncharacterized protein</fullName>
    </submittedName>
</protein>
<proteinExistence type="predicted"/>
<accession>A0ABD4HNS8</accession>
<dbReference type="AlphaFoldDB" id="A0ABD4HNS8"/>
<evidence type="ECO:0000313" key="1">
    <source>
        <dbReference type="EMBL" id="MBA0973027.1"/>
    </source>
</evidence>
<evidence type="ECO:0000313" key="2">
    <source>
        <dbReference type="Proteomes" id="UP000571857"/>
    </source>
</evidence>
<dbReference type="Proteomes" id="UP000571857">
    <property type="component" value="Unassembled WGS sequence"/>
</dbReference>
<comment type="caution">
    <text evidence="1">The sequence shown here is derived from an EMBL/GenBank/DDBJ whole genome shotgun (WGS) entry which is preliminary data.</text>
</comment>